<protein>
    <recommendedName>
        <fullName evidence="20">Nicotinamide-nucleotide adenylyltransferase</fullName>
        <ecNumber evidence="20">2.7.7.1</ecNumber>
        <ecNumber evidence="20">2.7.7.18</ecNumber>
    </recommendedName>
</protein>
<dbReference type="AlphaFoldDB" id="A0A401SG64"/>
<comment type="pathway">
    <text evidence="4 20">Cofactor biosynthesis; NAD(+) biosynthesis; NAD(+) from nicotinamide D-ribonucleotide: step 1/1.</text>
</comment>
<comment type="subcellular location">
    <subcellularLocation>
        <location evidence="3">Nucleus</location>
    </subcellularLocation>
</comment>
<dbReference type="EC" id="2.7.7.1" evidence="20"/>
<dbReference type="Proteomes" id="UP000287033">
    <property type="component" value="Unassembled WGS sequence"/>
</dbReference>
<evidence type="ECO:0000256" key="14">
    <source>
        <dbReference type="ARBA" id="ARBA00022842"/>
    </source>
</evidence>
<gene>
    <name evidence="23" type="ORF">chiPu_0007806</name>
</gene>
<keyword evidence="24" id="KW-1185">Reference proteome</keyword>
<evidence type="ECO:0000256" key="5">
    <source>
        <dbReference type="ARBA" id="ARBA00005019"/>
    </source>
</evidence>
<evidence type="ECO:0000313" key="23">
    <source>
        <dbReference type="EMBL" id="GCC29365.1"/>
    </source>
</evidence>
<dbReference type="GO" id="GO:0005524">
    <property type="term" value="F:ATP binding"/>
    <property type="evidence" value="ECO:0007669"/>
    <property type="project" value="UniProtKB-KW"/>
</dbReference>
<evidence type="ECO:0000256" key="10">
    <source>
        <dbReference type="ARBA" id="ARBA00022695"/>
    </source>
</evidence>
<evidence type="ECO:0000313" key="24">
    <source>
        <dbReference type="Proteomes" id="UP000287033"/>
    </source>
</evidence>
<evidence type="ECO:0000256" key="16">
    <source>
        <dbReference type="ARBA" id="ARBA00023242"/>
    </source>
</evidence>
<dbReference type="Pfam" id="PF01467">
    <property type="entry name" value="CTP_transf_like"/>
    <property type="match status" value="1"/>
</dbReference>
<name>A0A401SG64_CHIPU</name>
<dbReference type="InterPro" id="IPR051182">
    <property type="entry name" value="Euk_NMN_adenylyltrnsfrase"/>
</dbReference>
<dbReference type="SUPFAM" id="SSF52374">
    <property type="entry name" value="Nucleotidylyl transferase"/>
    <property type="match status" value="1"/>
</dbReference>
<dbReference type="GO" id="GO:0000309">
    <property type="term" value="F:nicotinamide-nucleotide adenylyltransferase activity"/>
    <property type="evidence" value="ECO:0007669"/>
    <property type="project" value="UniProtKB-EC"/>
</dbReference>
<dbReference type="GO" id="GO:0005739">
    <property type="term" value="C:mitochondrion"/>
    <property type="evidence" value="ECO:0007669"/>
    <property type="project" value="TreeGrafter"/>
</dbReference>
<dbReference type="InterPro" id="IPR014729">
    <property type="entry name" value="Rossmann-like_a/b/a_fold"/>
</dbReference>
<keyword evidence="12" id="KW-0862">Zinc</keyword>
<sequence length="343" mass="39120">MYSVAMMEEGQRGGGRQKEDLEGLSSGRRPPRRGGSPSSYSVLSNPGESASRGRGKGIDLRLSFNFGVRHQHCAKMINRIPVALIACGSFNPITNMHMRMFELARDHLHQTGLYEVIKGIISPVNDRYGKKGLVTAKHRVAMVQRALETSDWITQDPWESQQEQWVETVMVLRHHYNVLFHQHHTKNGTSPESSKALKQADLSNAQSVAPRLKLLCGADVLKTFNNPNLWKDEHIEEIVQKFGLVCISRGDVHPQRFIYESDILFKHRHNIHVVTEWILNDLSATHIRRALRRGQSVKYLLPESVIDYIQQHNIYTAESELQNVNEMLQPLKAQHSMINVLND</sequence>
<dbReference type="PANTHER" id="PTHR12039">
    <property type="entry name" value="NICOTINAMIDE MONONUCLEOTIDE ADENYLYLTRANSFERASE"/>
    <property type="match status" value="1"/>
</dbReference>
<keyword evidence="16" id="KW-0539">Nucleus</keyword>
<evidence type="ECO:0000256" key="7">
    <source>
        <dbReference type="ARBA" id="ARBA00022553"/>
    </source>
</evidence>
<evidence type="ECO:0000259" key="22">
    <source>
        <dbReference type="Pfam" id="PF01467"/>
    </source>
</evidence>
<dbReference type="Gene3D" id="3.40.50.620">
    <property type="entry name" value="HUPs"/>
    <property type="match status" value="1"/>
</dbReference>
<keyword evidence="7" id="KW-0597">Phosphoprotein</keyword>
<keyword evidence="14" id="KW-0460">Magnesium</keyword>
<evidence type="ECO:0000256" key="13">
    <source>
        <dbReference type="ARBA" id="ARBA00022840"/>
    </source>
</evidence>
<comment type="pathway">
    <text evidence="5">Cofactor biosynthesis; NAD(+) biosynthesis; deamido-NAD(+) from nicotinate D-ribonucleotide: step 1/1.</text>
</comment>
<evidence type="ECO:0000256" key="21">
    <source>
        <dbReference type="SAM" id="MobiDB-lite"/>
    </source>
</evidence>
<reference evidence="23 24" key="1">
    <citation type="journal article" date="2018" name="Nat. Ecol. Evol.">
        <title>Shark genomes provide insights into elasmobranch evolution and the origin of vertebrates.</title>
        <authorList>
            <person name="Hara Y"/>
            <person name="Yamaguchi K"/>
            <person name="Onimaru K"/>
            <person name="Kadota M"/>
            <person name="Koyanagi M"/>
            <person name="Keeley SD"/>
            <person name="Tatsumi K"/>
            <person name="Tanaka K"/>
            <person name="Motone F"/>
            <person name="Kageyama Y"/>
            <person name="Nozu R"/>
            <person name="Adachi N"/>
            <person name="Nishimura O"/>
            <person name="Nakagawa R"/>
            <person name="Tanegashima C"/>
            <person name="Kiyatake I"/>
            <person name="Matsumoto R"/>
            <person name="Murakumo K"/>
            <person name="Nishida K"/>
            <person name="Terakita A"/>
            <person name="Kuratani S"/>
            <person name="Sato K"/>
            <person name="Hyodo S Kuraku.S."/>
        </authorList>
    </citation>
    <scope>NUCLEOTIDE SEQUENCE [LARGE SCALE GENOMIC DNA]</scope>
</reference>
<evidence type="ECO:0000256" key="1">
    <source>
        <dbReference type="ARBA" id="ARBA00001946"/>
    </source>
</evidence>
<keyword evidence="13 20" id="KW-0067">ATP-binding</keyword>
<evidence type="ECO:0000256" key="19">
    <source>
        <dbReference type="ARBA" id="ARBA00064648"/>
    </source>
</evidence>
<evidence type="ECO:0000256" key="11">
    <source>
        <dbReference type="ARBA" id="ARBA00022741"/>
    </source>
</evidence>
<keyword evidence="10 20" id="KW-0548">Nucleotidyltransferase</keyword>
<dbReference type="GO" id="GO:0009435">
    <property type="term" value="P:NAD+ biosynthetic process"/>
    <property type="evidence" value="ECO:0007669"/>
    <property type="project" value="UniProtKB-UniPathway"/>
</dbReference>
<keyword evidence="8 20" id="KW-0662">Pyridine nucleotide biosynthesis</keyword>
<dbReference type="EMBL" id="BEZZ01000247">
    <property type="protein sequence ID" value="GCC29365.1"/>
    <property type="molecule type" value="Genomic_DNA"/>
</dbReference>
<evidence type="ECO:0000256" key="2">
    <source>
        <dbReference type="ARBA" id="ARBA00001947"/>
    </source>
</evidence>
<dbReference type="FunFam" id="3.40.50.620:FF:000101">
    <property type="entry name" value="Nicotinamide-nucleotide adenylyltransferase"/>
    <property type="match status" value="1"/>
</dbReference>
<feature type="compositionally biased region" description="Low complexity" evidence="21">
    <location>
        <begin position="25"/>
        <end position="39"/>
    </location>
</feature>
<evidence type="ECO:0000256" key="4">
    <source>
        <dbReference type="ARBA" id="ARBA00004658"/>
    </source>
</evidence>
<evidence type="ECO:0000256" key="6">
    <source>
        <dbReference type="ARBA" id="ARBA00007064"/>
    </source>
</evidence>
<evidence type="ECO:0000256" key="20">
    <source>
        <dbReference type="RuleBase" id="RU362021"/>
    </source>
</evidence>
<dbReference type="UniPathway" id="UPA00253">
    <property type="reaction ID" value="UER00332"/>
</dbReference>
<dbReference type="CDD" id="cd09286">
    <property type="entry name" value="NMNAT_Eukarya"/>
    <property type="match status" value="1"/>
</dbReference>
<comment type="catalytic activity">
    <reaction evidence="18">
        <text>beta-nicotinamide D-ribonucleotide + ATP + H(+) = diphosphate + NAD(+)</text>
        <dbReference type="Rhea" id="RHEA:21360"/>
        <dbReference type="ChEBI" id="CHEBI:14649"/>
        <dbReference type="ChEBI" id="CHEBI:15378"/>
        <dbReference type="ChEBI" id="CHEBI:30616"/>
        <dbReference type="ChEBI" id="CHEBI:33019"/>
        <dbReference type="ChEBI" id="CHEBI:57540"/>
        <dbReference type="EC" id="2.7.7.1"/>
    </reaction>
    <physiologicalReaction direction="left-to-right" evidence="18">
        <dbReference type="Rhea" id="RHEA:21361"/>
    </physiologicalReaction>
    <physiologicalReaction direction="right-to-left" evidence="18">
        <dbReference type="Rhea" id="RHEA:21362"/>
    </physiologicalReaction>
</comment>
<dbReference type="InterPro" id="IPR004821">
    <property type="entry name" value="Cyt_trans-like"/>
</dbReference>
<dbReference type="InterPro" id="IPR005248">
    <property type="entry name" value="NadD/NMNAT"/>
</dbReference>
<evidence type="ECO:0000256" key="8">
    <source>
        <dbReference type="ARBA" id="ARBA00022642"/>
    </source>
</evidence>
<dbReference type="GO" id="GO:0005634">
    <property type="term" value="C:nucleus"/>
    <property type="evidence" value="ECO:0007669"/>
    <property type="project" value="UniProtKB-SubCell"/>
</dbReference>
<dbReference type="STRING" id="137246.A0A401SG64"/>
<accession>A0A401SG64</accession>
<dbReference type="GO" id="GO:0004515">
    <property type="term" value="F:nicotinate-nucleotide adenylyltransferase activity"/>
    <property type="evidence" value="ECO:0007669"/>
    <property type="project" value="UniProtKB-EC"/>
</dbReference>
<feature type="domain" description="Cytidyltransferase-like" evidence="22">
    <location>
        <begin position="85"/>
        <end position="289"/>
    </location>
</feature>
<dbReference type="EC" id="2.7.7.18" evidence="20"/>
<proteinExistence type="inferred from homology"/>
<feature type="region of interest" description="Disordered" evidence="21">
    <location>
        <begin position="1"/>
        <end position="54"/>
    </location>
</feature>
<comment type="catalytic activity">
    <reaction evidence="17">
        <text>nicotinate beta-D-ribonucleotide + ATP + H(+) = deamido-NAD(+) + diphosphate</text>
        <dbReference type="Rhea" id="RHEA:22860"/>
        <dbReference type="ChEBI" id="CHEBI:15378"/>
        <dbReference type="ChEBI" id="CHEBI:30616"/>
        <dbReference type="ChEBI" id="CHEBI:33019"/>
        <dbReference type="ChEBI" id="CHEBI:57502"/>
        <dbReference type="ChEBI" id="CHEBI:58437"/>
        <dbReference type="EC" id="2.7.7.18"/>
    </reaction>
    <physiologicalReaction direction="left-to-right" evidence="17">
        <dbReference type="Rhea" id="RHEA:22861"/>
    </physiologicalReaction>
    <physiologicalReaction direction="right-to-left" evidence="17">
        <dbReference type="Rhea" id="RHEA:22862"/>
    </physiologicalReaction>
</comment>
<evidence type="ECO:0000256" key="15">
    <source>
        <dbReference type="ARBA" id="ARBA00023027"/>
    </source>
</evidence>
<evidence type="ECO:0000256" key="18">
    <source>
        <dbReference type="ARBA" id="ARBA00048969"/>
    </source>
</evidence>
<keyword evidence="11 20" id="KW-0547">Nucleotide-binding</keyword>
<dbReference type="NCBIfam" id="TIGR00482">
    <property type="entry name" value="nicotinate (nicotinamide) nucleotide adenylyltransferase"/>
    <property type="match status" value="1"/>
</dbReference>
<keyword evidence="15 20" id="KW-0520">NAD</keyword>
<comment type="cofactor">
    <cofactor evidence="1">
        <name>Mg(2+)</name>
        <dbReference type="ChEBI" id="CHEBI:18420"/>
    </cofactor>
</comment>
<comment type="similarity">
    <text evidence="6 20">Belongs to the eukaryotic NMN adenylyltransferase family.</text>
</comment>
<organism evidence="23 24">
    <name type="scientific">Chiloscyllium punctatum</name>
    <name type="common">Brownbanded bambooshark</name>
    <name type="synonym">Hemiscyllium punctatum</name>
    <dbReference type="NCBI Taxonomy" id="137246"/>
    <lineage>
        <taxon>Eukaryota</taxon>
        <taxon>Metazoa</taxon>
        <taxon>Chordata</taxon>
        <taxon>Craniata</taxon>
        <taxon>Vertebrata</taxon>
        <taxon>Chondrichthyes</taxon>
        <taxon>Elasmobranchii</taxon>
        <taxon>Galeomorphii</taxon>
        <taxon>Galeoidea</taxon>
        <taxon>Orectolobiformes</taxon>
        <taxon>Hemiscylliidae</taxon>
        <taxon>Chiloscyllium</taxon>
    </lineage>
</organism>
<keyword evidence="9 20" id="KW-0808">Transferase</keyword>
<dbReference type="OrthoDB" id="422187at2759"/>
<comment type="cofactor">
    <cofactor evidence="2">
        <name>Zn(2+)</name>
        <dbReference type="ChEBI" id="CHEBI:29105"/>
    </cofactor>
</comment>
<evidence type="ECO:0000256" key="17">
    <source>
        <dbReference type="ARBA" id="ARBA00048514"/>
    </source>
</evidence>
<dbReference type="InterPro" id="IPR045094">
    <property type="entry name" value="NMNAT_euk"/>
</dbReference>
<dbReference type="OMA" id="HCAKMIN"/>
<evidence type="ECO:0000256" key="3">
    <source>
        <dbReference type="ARBA" id="ARBA00004123"/>
    </source>
</evidence>
<dbReference type="PANTHER" id="PTHR12039:SF7">
    <property type="entry name" value="NICOTINAMIDE_NICOTINIC ACID MONONUCLEOTIDE ADENYLYLTRANSFERASE 3"/>
    <property type="match status" value="1"/>
</dbReference>
<evidence type="ECO:0000256" key="12">
    <source>
        <dbReference type="ARBA" id="ARBA00022833"/>
    </source>
</evidence>
<comment type="caution">
    <text evidence="23">The sequence shown here is derived from an EMBL/GenBank/DDBJ whole genome shotgun (WGS) entry which is preliminary data.</text>
</comment>
<comment type="subunit">
    <text evidence="19">Homohexamer. Interacts with ADPRT/PARP1.</text>
</comment>
<evidence type="ECO:0000256" key="9">
    <source>
        <dbReference type="ARBA" id="ARBA00022679"/>
    </source>
</evidence>